<dbReference type="InterPro" id="IPR014044">
    <property type="entry name" value="CAP_dom"/>
</dbReference>
<reference evidence="3" key="2">
    <citation type="submission" date="2019-01" db="UniProtKB">
        <authorList>
            <consortium name="EnsemblPlants"/>
        </authorList>
    </citation>
    <scope>IDENTIFICATION</scope>
    <source>
        <strain evidence="3">cv. Heinz 1706</strain>
    </source>
</reference>
<sequence>MLMWNKQKKSVGVGPLTWHDKVCNLVHSQGQYGENLAASTGDFITATKAVEMWVNEKQYYHHEPNTCNSVCLGCARVQCNKGAYVLCCNYDPPGNFIGQTPY</sequence>
<dbReference type="InterPro" id="IPR035940">
    <property type="entry name" value="CAP_sf"/>
</dbReference>
<dbReference type="STRING" id="4081.A0A3Q7IG09"/>
<dbReference type="PANTHER" id="PTHR10334">
    <property type="entry name" value="CYSTEINE-RICH SECRETORY PROTEIN-RELATED"/>
    <property type="match status" value="1"/>
</dbReference>
<evidence type="ECO:0000256" key="1">
    <source>
        <dbReference type="ARBA" id="ARBA00023265"/>
    </source>
</evidence>
<keyword evidence="1" id="KW-0611">Plant defense</keyword>
<dbReference type="SUPFAM" id="SSF55797">
    <property type="entry name" value="PR-1-like"/>
    <property type="match status" value="1"/>
</dbReference>
<dbReference type="AlphaFoldDB" id="A0A3Q7IG09"/>
<dbReference type="InParanoid" id="A0A3Q7IG09"/>
<dbReference type="InterPro" id="IPR018244">
    <property type="entry name" value="Allrgn_V5/Tpx1_CS"/>
</dbReference>
<dbReference type="PRINTS" id="PR00837">
    <property type="entry name" value="V5TPXLIKE"/>
</dbReference>
<dbReference type="PaxDb" id="4081-Solyc10g047560.1.1"/>
<dbReference type="GO" id="GO:0005615">
    <property type="term" value="C:extracellular space"/>
    <property type="evidence" value="ECO:0000318"/>
    <property type="project" value="GO_Central"/>
</dbReference>
<dbReference type="Proteomes" id="UP000004994">
    <property type="component" value="Chromosome 10"/>
</dbReference>
<reference evidence="3" key="1">
    <citation type="journal article" date="2012" name="Nature">
        <title>The tomato genome sequence provides insights into fleshy fruit evolution.</title>
        <authorList>
            <consortium name="Tomato Genome Consortium"/>
        </authorList>
    </citation>
    <scope>NUCLEOTIDE SEQUENCE [LARGE SCALE GENOMIC DNA]</scope>
    <source>
        <strain evidence="3">cv. Heinz 1706</strain>
    </source>
</reference>
<keyword evidence="1" id="KW-0568">Pathogenesis-related protein</keyword>
<protein>
    <recommendedName>
        <fullName evidence="2">SCP domain-containing protein</fullName>
    </recommendedName>
</protein>
<dbReference type="Gene3D" id="3.40.33.10">
    <property type="entry name" value="CAP"/>
    <property type="match status" value="1"/>
</dbReference>
<keyword evidence="4" id="KW-1185">Reference proteome</keyword>
<dbReference type="InterPro" id="IPR001283">
    <property type="entry name" value="CRISP-related"/>
</dbReference>
<evidence type="ECO:0000313" key="3">
    <source>
        <dbReference type="EnsemblPlants" id="Solyc10g047560.2.1"/>
    </source>
</evidence>
<evidence type="ECO:0000313" key="4">
    <source>
        <dbReference type="Proteomes" id="UP000004994"/>
    </source>
</evidence>
<dbReference type="PROSITE" id="PS01010">
    <property type="entry name" value="CRISP_2"/>
    <property type="match status" value="1"/>
</dbReference>
<evidence type="ECO:0000259" key="2">
    <source>
        <dbReference type="SMART" id="SM00198"/>
    </source>
</evidence>
<dbReference type="OMA" id="HEPNTCN"/>
<feature type="domain" description="SCP" evidence="2">
    <location>
        <begin position="5"/>
        <end position="98"/>
    </location>
</feature>
<proteinExistence type="predicted"/>
<name>A0A3Q7IG09_SOLLC</name>
<organism evidence="3">
    <name type="scientific">Solanum lycopersicum</name>
    <name type="common">Tomato</name>
    <name type="synonym">Lycopersicon esculentum</name>
    <dbReference type="NCBI Taxonomy" id="4081"/>
    <lineage>
        <taxon>Eukaryota</taxon>
        <taxon>Viridiplantae</taxon>
        <taxon>Streptophyta</taxon>
        <taxon>Embryophyta</taxon>
        <taxon>Tracheophyta</taxon>
        <taxon>Spermatophyta</taxon>
        <taxon>Magnoliopsida</taxon>
        <taxon>eudicotyledons</taxon>
        <taxon>Gunneridae</taxon>
        <taxon>Pentapetalae</taxon>
        <taxon>asterids</taxon>
        <taxon>lamiids</taxon>
        <taxon>Solanales</taxon>
        <taxon>Solanaceae</taxon>
        <taxon>Solanoideae</taxon>
        <taxon>Solaneae</taxon>
        <taxon>Solanum</taxon>
        <taxon>Solanum subgen. Lycopersicon</taxon>
    </lineage>
</organism>
<accession>A0A3Q7IG09</accession>
<dbReference type="SMART" id="SM00198">
    <property type="entry name" value="SCP"/>
    <property type="match status" value="1"/>
</dbReference>
<dbReference type="EnsemblPlants" id="Solyc10g047560.2.1">
    <property type="protein sequence ID" value="Solyc10g047560.2.1"/>
    <property type="gene ID" value="Solyc10g047560.2"/>
</dbReference>
<dbReference type="Gramene" id="Solyc10g047560.2.1">
    <property type="protein sequence ID" value="Solyc10g047560.2.1"/>
    <property type="gene ID" value="Solyc10g047560.2"/>
</dbReference>